<dbReference type="Gene3D" id="3.50.50.60">
    <property type="entry name" value="FAD/NAD(P)-binding domain"/>
    <property type="match status" value="1"/>
</dbReference>
<dbReference type="Gene3D" id="3.30.70.1990">
    <property type="match status" value="1"/>
</dbReference>
<proteinExistence type="predicted"/>
<keyword evidence="3" id="KW-1185">Reference proteome</keyword>
<protein>
    <submittedName>
        <fullName evidence="2">FAD/NAD(P)-binding domain-containing protein</fullName>
    </submittedName>
</protein>
<dbReference type="AlphaFoldDB" id="A0A6A6JEU6"/>
<dbReference type="EMBL" id="ML986499">
    <property type="protein sequence ID" value="KAF2275081.1"/>
    <property type="molecule type" value="Genomic_DNA"/>
</dbReference>
<feature type="chain" id="PRO_5025672435" evidence="1">
    <location>
        <begin position="24"/>
        <end position="482"/>
    </location>
</feature>
<dbReference type="InterPro" id="IPR050464">
    <property type="entry name" value="Zeta_carotene_desat/Oxidored"/>
</dbReference>
<dbReference type="RefSeq" id="XP_033652620.1">
    <property type="nucleotide sequence ID" value="XM_033803173.1"/>
</dbReference>
<feature type="signal peptide" evidence="1">
    <location>
        <begin position="1"/>
        <end position="23"/>
    </location>
</feature>
<dbReference type="Proteomes" id="UP000800097">
    <property type="component" value="Unassembled WGS sequence"/>
</dbReference>
<keyword evidence="1" id="KW-0732">Signal</keyword>
<sequence length="482" mass="52878">MTSSPSLLTTLLFLLALVGHGASTLSKALTRDVAIIGGGASGTYAAVRLSQDLNTSIVLIEAQDHLSGHVSTYIEPSTNTPIDYGVQSYINYGPAANFFARFGVETKPFAARRLTSVPVDIETGARLTGYTPPSLNATNAGFAAWLAFVARFETILDGPGYWDFPSPDRIPSDLLLPFGEFVARHPEIAPSIPRIAAISGIGAGGFKQLLTIDVVVAFGAPITRDVIAGGFIVPVVSNSLVYQRAYEVLKKDVLLRSRIKKAERRDKGVRLVVATPEGDVLVKAKRVLWTPYPSLDRNLVPFDVNQKEKDVFESWIVSPSFVGVLKVPCIPENYSIDYIAPAAVPADYLAVRDHRYTLRLDSTGPKGLGLFRALLSTNYSLTVEEAKQIIAGDIQKLVEQRTVEWSGSCDVEFKAFADHTGVMWPTQDKEELEKGFVQRLYALQGYRSTWWTGRSFSAYYSSSVWAFTEGLLERLLKDLKGE</sequence>
<dbReference type="PANTHER" id="PTHR42923:SF26">
    <property type="entry name" value="FMN REDUCTASE LOT6, PUTATIVE (AFU_ORTHOLOGUE AFUA_7G06600)-RELATED"/>
    <property type="match status" value="1"/>
</dbReference>
<organism evidence="2 3">
    <name type="scientific">Westerdykella ornata</name>
    <dbReference type="NCBI Taxonomy" id="318751"/>
    <lineage>
        <taxon>Eukaryota</taxon>
        <taxon>Fungi</taxon>
        <taxon>Dikarya</taxon>
        <taxon>Ascomycota</taxon>
        <taxon>Pezizomycotina</taxon>
        <taxon>Dothideomycetes</taxon>
        <taxon>Pleosporomycetidae</taxon>
        <taxon>Pleosporales</taxon>
        <taxon>Sporormiaceae</taxon>
        <taxon>Westerdykella</taxon>
    </lineage>
</organism>
<dbReference type="OrthoDB" id="68575at2759"/>
<dbReference type="InterPro" id="IPR036188">
    <property type="entry name" value="FAD/NAD-bd_sf"/>
</dbReference>
<evidence type="ECO:0000256" key="1">
    <source>
        <dbReference type="SAM" id="SignalP"/>
    </source>
</evidence>
<dbReference type="GeneID" id="54556348"/>
<evidence type="ECO:0000313" key="3">
    <source>
        <dbReference type="Proteomes" id="UP000800097"/>
    </source>
</evidence>
<accession>A0A6A6JEU6</accession>
<name>A0A6A6JEU6_WESOR</name>
<evidence type="ECO:0000313" key="2">
    <source>
        <dbReference type="EMBL" id="KAF2275081.1"/>
    </source>
</evidence>
<gene>
    <name evidence="2" type="ORF">EI97DRAFT_87260</name>
</gene>
<dbReference type="Gene3D" id="1.10.405.20">
    <property type="match status" value="1"/>
</dbReference>
<dbReference type="SUPFAM" id="SSF51905">
    <property type="entry name" value="FAD/NAD(P)-binding domain"/>
    <property type="match status" value="1"/>
</dbReference>
<reference evidence="2" key="1">
    <citation type="journal article" date="2020" name="Stud. Mycol.">
        <title>101 Dothideomycetes genomes: a test case for predicting lifestyles and emergence of pathogens.</title>
        <authorList>
            <person name="Haridas S."/>
            <person name="Albert R."/>
            <person name="Binder M."/>
            <person name="Bloem J."/>
            <person name="Labutti K."/>
            <person name="Salamov A."/>
            <person name="Andreopoulos B."/>
            <person name="Baker S."/>
            <person name="Barry K."/>
            <person name="Bills G."/>
            <person name="Bluhm B."/>
            <person name="Cannon C."/>
            <person name="Castanera R."/>
            <person name="Culley D."/>
            <person name="Daum C."/>
            <person name="Ezra D."/>
            <person name="Gonzalez J."/>
            <person name="Henrissat B."/>
            <person name="Kuo A."/>
            <person name="Liang C."/>
            <person name="Lipzen A."/>
            <person name="Lutzoni F."/>
            <person name="Magnuson J."/>
            <person name="Mondo S."/>
            <person name="Nolan M."/>
            <person name="Ohm R."/>
            <person name="Pangilinan J."/>
            <person name="Park H.-J."/>
            <person name="Ramirez L."/>
            <person name="Alfaro M."/>
            <person name="Sun H."/>
            <person name="Tritt A."/>
            <person name="Yoshinaga Y."/>
            <person name="Zwiers L.-H."/>
            <person name="Turgeon B."/>
            <person name="Goodwin S."/>
            <person name="Spatafora J."/>
            <person name="Crous P."/>
            <person name="Grigoriev I."/>
        </authorList>
    </citation>
    <scope>NUCLEOTIDE SEQUENCE</scope>
    <source>
        <strain evidence="2">CBS 379.55</strain>
    </source>
</reference>
<dbReference type="GO" id="GO:0016491">
    <property type="term" value="F:oxidoreductase activity"/>
    <property type="evidence" value="ECO:0007669"/>
    <property type="project" value="TreeGrafter"/>
</dbReference>
<dbReference type="Pfam" id="PF13450">
    <property type="entry name" value="NAD_binding_8"/>
    <property type="match status" value="1"/>
</dbReference>
<dbReference type="PANTHER" id="PTHR42923">
    <property type="entry name" value="PROTOPORPHYRINOGEN OXIDASE"/>
    <property type="match status" value="1"/>
</dbReference>